<sequence length="649" mass="74342">MAQDLPPVGGYDPIQWKRNLPSRGIRPAYFLAGTLLVMGYGWYRVVQGIQERRELHREKIWARIYMTPLLVAETDRDSVRRFYADKEREAEIMKDVDGWVPKQSVYNDGRFLFNYYEPLNFLLRGFGKETWEYSPVYAIRSWAYLLPYSIPLFPITKAIDTFQLQPQIAFYSTRLLVVSFTLYSELHLYGTLKNSIDFDLSGLYILFSALSPGMSHASVALLPSSFAMNCTCLAMSNLIKYFHKRAMKNALLVTFWFAIGGLFGWPFVLILAVLPTLVVIKQNIHIFKLFKRFVGWSIFIVLVLIGICVEIDSQFYQKTVLVPLNIVLYNVVFADENAGPNIFGVEPLSYYIINLLLNFHLLAILGYIGVALVPLLSSIISISKNNKLSSLETLTILSPIVVWSGIFFSQPHKEERFLYPIYSIIILSASFTTRYILESISVAVNKFIKKPAKLGNLFYLIGLFSILANVKIISILRINSLSSNYIAPLNVYNHIPANASGNLCVGREWYRYPSSFFLPKDLRLRFIKSNFDGLLPGDFNETLSTLDSISSIPPNMNNLNKFDPSKLFEFDQCDYAIDINQPIDQETNEIGFIDEQNNVRKGWELIHSEQFLNNPESVGPARILKFPKPFPQIPGSELVYHQYNLYKKK</sequence>
<feature type="transmembrane region" description="Helical" evidence="10">
    <location>
        <begin position="251"/>
        <end position="277"/>
    </location>
</feature>
<proteinExistence type="inferred from homology"/>
<feature type="transmembrane region" description="Helical" evidence="10">
    <location>
        <begin position="352"/>
        <end position="376"/>
    </location>
</feature>
<keyword evidence="9 10" id="KW-0472">Membrane</keyword>
<organism evidence="11 12">
    <name type="scientific">Wickerhamomyces anomalus (strain ATCC 58044 / CBS 1984 / NCYC 433 / NRRL Y-366-8)</name>
    <name type="common">Yeast</name>
    <name type="synonym">Hansenula anomala</name>
    <dbReference type="NCBI Taxonomy" id="683960"/>
    <lineage>
        <taxon>Eukaryota</taxon>
        <taxon>Fungi</taxon>
        <taxon>Dikarya</taxon>
        <taxon>Ascomycota</taxon>
        <taxon>Saccharomycotina</taxon>
        <taxon>Saccharomycetes</taxon>
        <taxon>Phaffomycetales</taxon>
        <taxon>Wickerhamomycetaceae</taxon>
        <taxon>Wickerhamomyces</taxon>
    </lineage>
</organism>
<keyword evidence="12" id="KW-1185">Reference proteome</keyword>
<dbReference type="AlphaFoldDB" id="A0A1E3P9A6"/>
<comment type="similarity">
    <text evidence="3 10">Belongs to the glycosyltransferase 22 family.</text>
</comment>
<dbReference type="GO" id="GO:0006487">
    <property type="term" value="P:protein N-linked glycosylation"/>
    <property type="evidence" value="ECO:0007669"/>
    <property type="project" value="TreeGrafter"/>
</dbReference>
<protein>
    <recommendedName>
        <fullName evidence="10">Mannosyltransferase</fullName>
        <ecNumber evidence="10">2.4.1.-</ecNumber>
    </recommendedName>
</protein>
<evidence type="ECO:0000256" key="6">
    <source>
        <dbReference type="ARBA" id="ARBA00022692"/>
    </source>
</evidence>
<evidence type="ECO:0000256" key="2">
    <source>
        <dbReference type="ARBA" id="ARBA00004922"/>
    </source>
</evidence>
<gene>
    <name evidence="11" type="ORF">WICANDRAFT_60045</name>
</gene>
<dbReference type="PANTHER" id="PTHR22760:SF2">
    <property type="entry name" value="ALPHA-1,2-MANNOSYLTRANSFERASE ALG9"/>
    <property type="match status" value="1"/>
</dbReference>
<accession>A0A1E3P9A6</accession>
<feature type="transmembrane region" description="Helical" evidence="10">
    <location>
        <begin position="28"/>
        <end position="46"/>
    </location>
</feature>
<evidence type="ECO:0000313" key="12">
    <source>
        <dbReference type="Proteomes" id="UP000094112"/>
    </source>
</evidence>
<dbReference type="GO" id="GO:0000026">
    <property type="term" value="F:alpha-1,2-mannosyltransferase activity"/>
    <property type="evidence" value="ECO:0007669"/>
    <property type="project" value="TreeGrafter"/>
</dbReference>
<comment type="subcellular location">
    <subcellularLocation>
        <location evidence="1 10">Endoplasmic reticulum membrane</location>
        <topology evidence="1 10">Multi-pass membrane protein</topology>
    </subcellularLocation>
</comment>
<dbReference type="STRING" id="683960.A0A1E3P9A6"/>
<keyword evidence="6 10" id="KW-0812">Transmembrane</keyword>
<name>A0A1E3P9A6_WICAA</name>
<keyword evidence="7 10" id="KW-0256">Endoplasmic reticulum</keyword>
<keyword evidence="5 11" id="KW-0808">Transferase</keyword>
<dbReference type="Pfam" id="PF03901">
    <property type="entry name" value="Glyco_transf_22"/>
    <property type="match status" value="1"/>
</dbReference>
<keyword evidence="4 10" id="KW-0328">Glycosyltransferase</keyword>
<evidence type="ECO:0000256" key="7">
    <source>
        <dbReference type="ARBA" id="ARBA00022824"/>
    </source>
</evidence>
<dbReference type="PANTHER" id="PTHR22760">
    <property type="entry name" value="GLYCOSYLTRANSFERASE"/>
    <property type="match status" value="1"/>
</dbReference>
<feature type="transmembrane region" description="Helical" evidence="10">
    <location>
        <begin position="419"/>
        <end position="437"/>
    </location>
</feature>
<reference evidence="11 12" key="1">
    <citation type="journal article" date="2016" name="Proc. Natl. Acad. Sci. U.S.A.">
        <title>Comparative genomics of biotechnologically important yeasts.</title>
        <authorList>
            <person name="Riley R."/>
            <person name="Haridas S."/>
            <person name="Wolfe K.H."/>
            <person name="Lopes M.R."/>
            <person name="Hittinger C.T."/>
            <person name="Goeker M."/>
            <person name="Salamov A.A."/>
            <person name="Wisecaver J.H."/>
            <person name="Long T.M."/>
            <person name="Calvey C.H."/>
            <person name="Aerts A.L."/>
            <person name="Barry K.W."/>
            <person name="Choi C."/>
            <person name="Clum A."/>
            <person name="Coughlan A.Y."/>
            <person name="Deshpande S."/>
            <person name="Douglass A.P."/>
            <person name="Hanson S.J."/>
            <person name="Klenk H.-P."/>
            <person name="LaButti K.M."/>
            <person name="Lapidus A."/>
            <person name="Lindquist E.A."/>
            <person name="Lipzen A.M."/>
            <person name="Meier-Kolthoff J.P."/>
            <person name="Ohm R.A."/>
            <person name="Otillar R.P."/>
            <person name="Pangilinan J.L."/>
            <person name="Peng Y."/>
            <person name="Rokas A."/>
            <person name="Rosa C.A."/>
            <person name="Scheuner C."/>
            <person name="Sibirny A.A."/>
            <person name="Slot J.C."/>
            <person name="Stielow J.B."/>
            <person name="Sun H."/>
            <person name="Kurtzman C.P."/>
            <person name="Blackwell M."/>
            <person name="Grigoriev I.V."/>
            <person name="Jeffries T.W."/>
        </authorList>
    </citation>
    <scope>NUCLEOTIDE SEQUENCE [LARGE SCALE GENOMIC DNA]</scope>
    <source>
        <strain evidence="12">ATCC 58044 / CBS 1984 / NCYC 433 / NRRL Y-366-8</strain>
    </source>
</reference>
<comment type="pathway">
    <text evidence="2">Protein modification; protein glycosylation.</text>
</comment>
<evidence type="ECO:0000256" key="8">
    <source>
        <dbReference type="ARBA" id="ARBA00022989"/>
    </source>
</evidence>
<feature type="transmembrane region" description="Helical" evidence="10">
    <location>
        <begin position="457"/>
        <end position="476"/>
    </location>
</feature>
<feature type="transmembrane region" description="Helical" evidence="10">
    <location>
        <begin position="196"/>
        <end position="214"/>
    </location>
</feature>
<feature type="transmembrane region" description="Helical" evidence="10">
    <location>
        <begin position="289"/>
        <end position="308"/>
    </location>
</feature>
<evidence type="ECO:0000256" key="10">
    <source>
        <dbReference type="RuleBase" id="RU363075"/>
    </source>
</evidence>
<dbReference type="OrthoDB" id="497541at2759"/>
<feature type="transmembrane region" description="Helical" evidence="10">
    <location>
        <begin position="388"/>
        <end position="407"/>
    </location>
</feature>
<dbReference type="Proteomes" id="UP000094112">
    <property type="component" value="Unassembled WGS sequence"/>
</dbReference>
<dbReference type="RefSeq" id="XP_019041178.1">
    <property type="nucleotide sequence ID" value="XM_019182928.1"/>
</dbReference>
<dbReference type="Pfam" id="PF06212">
    <property type="entry name" value="GRIM-19"/>
    <property type="match status" value="1"/>
</dbReference>
<evidence type="ECO:0000256" key="4">
    <source>
        <dbReference type="ARBA" id="ARBA00022676"/>
    </source>
</evidence>
<dbReference type="GeneID" id="30200174"/>
<dbReference type="InterPro" id="IPR009346">
    <property type="entry name" value="GRIM-19"/>
</dbReference>
<dbReference type="GO" id="GO:0005789">
    <property type="term" value="C:endoplasmic reticulum membrane"/>
    <property type="evidence" value="ECO:0007669"/>
    <property type="project" value="UniProtKB-SubCell"/>
</dbReference>
<evidence type="ECO:0000313" key="11">
    <source>
        <dbReference type="EMBL" id="ODQ61971.1"/>
    </source>
</evidence>
<keyword evidence="8 10" id="KW-1133">Transmembrane helix</keyword>
<dbReference type="UniPathway" id="UPA00378"/>
<evidence type="ECO:0000256" key="1">
    <source>
        <dbReference type="ARBA" id="ARBA00004477"/>
    </source>
</evidence>
<evidence type="ECO:0000256" key="5">
    <source>
        <dbReference type="ARBA" id="ARBA00022679"/>
    </source>
</evidence>
<evidence type="ECO:0000256" key="9">
    <source>
        <dbReference type="ARBA" id="ARBA00023136"/>
    </source>
</evidence>
<dbReference type="InterPro" id="IPR005599">
    <property type="entry name" value="GPI_mannosylTrfase"/>
</dbReference>
<evidence type="ECO:0000256" key="3">
    <source>
        <dbReference type="ARBA" id="ARBA00007063"/>
    </source>
</evidence>
<dbReference type="EC" id="2.4.1.-" evidence="10"/>
<dbReference type="EMBL" id="KV454208">
    <property type="protein sequence ID" value="ODQ61971.1"/>
    <property type="molecule type" value="Genomic_DNA"/>
</dbReference>